<sequence>MALPRGGDLAISIEDRHHGPYQRYLTNLLGTHPYLRVLEQFVDEHDWEVWRSHGCPKDEGLTKFDAVVVDIEPGQSHSLSARLRLSPRLESGIAVTTYTSQNNLEPNSIRLFLIEDISRDTIEYFGSRYGLDPDFFEGHVRDQEKQRSGRPLLRYLQSVHPSPNTVSEACTASYFTAGFYRPYKFGDGGPKPWHTTQRIRWETQNVCRHGVASVKLRNSDALFLDERFSVAVVPAPQHCGVTTVIVIFDSFLPLPPPRTMCGYRNPLPRPAFGSQFATNRTPYCGTHRALRLDFIDWISNLDPAELHERAATFSKGRELSLVDHLFKVAVANTICFLQEAQNAAEYIENKVHGFWRFKGFDPNEEEATDCMQMLRYFIMEVVESTDTTLNLIKGRFRFAKIPGIPNLNRSEVASSIVQYQQAIDFPCERLISDFEDADQKLHDLKTRAETGINYFVARLSALEAHRAQLQADELKVMNILMFVLGPISTLASILAIQERDRYAALFLLCALGALAVVITLRAWQRFCSMLLRLKDAVGGGSKSDSDSTEKLFDFMPPRDQKEKTR</sequence>
<evidence type="ECO:0000256" key="2">
    <source>
        <dbReference type="SAM" id="Phobius"/>
    </source>
</evidence>
<keyword evidence="2" id="KW-1133">Transmembrane helix</keyword>
<dbReference type="EMBL" id="ADBL01002642">
    <property type="status" value="NOT_ANNOTATED_CDS"/>
    <property type="molecule type" value="Genomic_DNA"/>
</dbReference>
<dbReference type="EMBL" id="GL876978">
    <property type="protein sequence ID" value="KLU91737.1"/>
    <property type="molecule type" value="Genomic_DNA"/>
</dbReference>
<feature type="transmembrane region" description="Helical" evidence="2">
    <location>
        <begin position="502"/>
        <end position="523"/>
    </location>
</feature>
<keyword evidence="5" id="KW-1185">Reference proteome</keyword>
<reference evidence="3" key="2">
    <citation type="submission" date="2010-05" db="EMBL/GenBank/DDBJ databases">
        <title>The Genome Sequence of Magnaporthe poae strain ATCC 64411.</title>
        <authorList>
            <consortium name="The Broad Institute Genome Sequencing Platform"/>
            <consortium name="Broad Institute Genome Sequencing Center for Infectious Disease"/>
            <person name="Ma L.-J."/>
            <person name="Dead R."/>
            <person name="Young S."/>
            <person name="Zeng Q."/>
            <person name="Koehrsen M."/>
            <person name="Alvarado L."/>
            <person name="Berlin A."/>
            <person name="Chapman S.B."/>
            <person name="Chen Z."/>
            <person name="Freedman E."/>
            <person name="Gellesch M."/>
            <person name="Goldberg J."/>
            <person name="Griggs A."/>
            <person name="Gujja S."/>
            <person name="Heilman E.R."/>
            <person name="Heiman D."/>
            <person name="Hepburn T."/>
            <person name="Howarth C."/>
            <person name="Jen D."/>
            <person name="Larson L."/>
            <person name="Mehta T."/>
            <person name="Neiman D."/>
            <person name="Pearson M."/>
            <person name="Roberts A."/>
            <person name="Saif S."/>
            <person name="Shea T."/>
            <person name="Shenoy N."/>
            <person name="Sisk P."/>
            <person name="Stolte C."/>
            <person name="Sykes S."/>
            <person name="Walk T."/>
            <person name="White J."/>
            <person name="Yandava C."/>
            <person name="Haas B."/>
            <person name="Nusbaum C."/>
            <person name="Birren B."/>
        </authorList>
    </citation>
    <scope>NUCLEOTIDE SEQUENCE</scope>
    <source>
        <strain evidence="3">ATCC 64411</strain>
    </source>
</reference>
<feature type="region of interest" description="Disordered" evidence="1">
    <location>
        <begin position="536"/>
        <end position="565"/>
    </location>
</feature>
<protein>
    <submittedName>
        <fullName evidence="3 4">Uncharacterized protein</fullName>
    </submittedName>
</protein>
<gene>
    <name evidence="3" type="ORF">MAPG_10686</name>
</gene>
<evidence type="ECO:0000313" key="3">
    <source>
        <dbReference type="EMBL" id="KLU91737.1"/>
    </source>
</evidence>
<dbReference type="AlphaFoldDB" id="A0A0C4ED92"/>
<feature type="compositionally biased region" description="Basic and acidic residues" evidence="1">
    <location>
        <begin position="543"/>
        <end position="565"/>
    </location>
</feature>
<evidence type="ECO:0000313" key="4">
    <source>
        <dbReference type="EnsemblFungi" id="MAPG_10686T0"/>
    </source>
</evidence>
<dbReference type="EnsemblFungi" id="MAPG_10686T0">
    <property type="protein sequence ID" value="MAPG_10686T0"/>
    <property type="gene ID" value="MAPG_10686"/>
</dbReference>
<name>A0A0C4ED92_MAGP6</name>
<reference evidence="5" key="1">
    <citation type="submission" date="2010-05" db="EMBL/GenBank/DDBJ databases">
        <title>The genome sequence of Magnaporthe poae strain ATCC 64411.</title>
        <authorList>
            <person name="Ma L.-J."/>
            <person name="Dead R."/>
            <person name="Young S."/>
            <person name="Zeng Q."/>
            <person name="Koehrsen M."/>
            <person name="Alvarado L."/>
            <person name="Berlin A."/>
            <person name="Chapman S.B."/>
            <person name="Chen Z."/>
            <person name="Freedman E."/>
            <person name="Gellesch M."/>
            <person name="Goldberg J."/>
            <person name="Griggs A."/>
            <person name="Gujja S."/>
            <person name="Heilman E.R."/>
            <person name="Heiman D."/>
            <person name="Hepburn T."/>
            <person name="Howarth C."/>
            <person name="Jen D."/>
            <person name="Larson L."/>
            <person name="Mehta T."/>
            <person name="Neiman D."/>
            <person name="Pearson M."/>
            <person name="Roberts A."/>
            <person name="Saif S."/>
            <person name="Shea T."/>
            <person name="Shenoy N."/>
            <person name="Sisk P."/>
            <person name="Stolte C."/>
            <person name="Sykes S."/>
            <person name="Walk T."/>
            <person name="White J."/>
            <person name="Yandava C."/>
            <person name="Haas B."/>
            <person name="Nusbaum C."/>
            <person name="Birren B."/>
        </authorList>
    </citation>
    <scope>NUCLEOTIDE SEQUENCE [LARGE SCALE GENOMIC DNA]</scope>
    <source>
        <strain evidence="5">ATCC 64411 / 73-15</strain>
    </source>
</reference>
<keyword evidence="2" id="KW-0472">Membrane</keyword>
<evidence type="ECO:0000256" key="1">
    <source>
        <dbReference type="SAM" id="MobiDB-lite"/>
    </source>
</evidence>
<feature type="transmembrane region" description="Helical" evidence="2">
    <location>
        <begin position="476"/>
        <end position="496"/>
    </location>
</feature>
<reference evidence="4" key="5">
    <citation type="submission" date="2015-06" db="UniProtKB">
        <authorList>
            <consortium name="EnsemblFungi"/>
        </authorList>
    </citation>
    <scope>IDENTIFICATION</scope>
    <source>
        <strain evidence="4">ATCC 64411</strain>
    </source>
</reference>
<proteinExistence type="predicted"/>
<evidence type="ECO:0000313" key="5">
    <source>
        <dbReference type="Proteomes" id="UP000011715"/>
    </source>
</evidence>
<keyword evidence="2" id="KW-0812">Transmembrane</keyword>
<dbReference type="OrthoDB" id="3231000at2759"/>
<dbReference type="VEuPathDB" id="FungiDB:MAPG_10686"/>
<accession>A0A0C4ED92</accession>
<reference evidence="4" key="4">
    <citation type="journal article" date="2015" name="G3 (Bethesda)">
        <title>Genome sequences of three phytopathogenic species of the Magnaporthaceae family of fungi.</title>
        <authorList>
            <person name="Okagaki L.H."/>
            <person name="Nunes C.C."/>
            <person name="Sailsbery J."/>
            <person name="Clay B."/>
            <person name="Brown D."/>
            <person name="John T."/>
            <person name="Oh Y."/>
            <person name="Young N."/>
            <person name="Fitzgerald M."/>
            <person name="Haas B.J."/>
            <person name="Zeng Q."/>
            <person name="Young S."/>
            <person name="Adiconis X."/>
            <person name="Fan L."/>
            <person name="Levin J.Z."/>
            <person name="Mitchell T.K."/>
            <person name="Okubara P.A."/>
            <person name="Farman M.L."/>
            <person name="Kohn L.M."/>
            <person name="Birren B."/>
            <person name="Ma L.-J."/>
            <person name="Dean R.A."/>
        </authorList>
    </citation>
    <scope>NUCLEOTIDE SEQUENCE</scope>
    <source>
        <strain evidence="4">ATCC 64411 / 73-15</strain>
    </source>
</reference>
<reference evidence="3" key="3">
    <citation type="submission" date="2011-03" db="EMBL/GenBank/DDBJ databases">
        <title>Annotation of Magnaporthe poae ATCC 64411.</title>
        <authorList>
            <person name="Ma L.-J."/>
            <person name="Dead R."/>
            <person name="Young S.K."/>
            <person name="Zeng Q."/>
            <person name="Gargeya S."/>
            <person name="Fitzgerald M."/>
            <person name="Haas B."/>
            <person name="Abouelleil A."/>
            <person name="Alvarado L."/>
            <person name="Arachchi H.M."/>
            <person name="Berlin A."/>
            <person name="Brown A."/>
            <person name="Chapman S.B."/>
            <person name="Chen Z."/>
            <person name="Dunbar C."/>
            <person name="Freedman E."/>
            <person name="Gearin G."/>
            <person name="Gellesch M."/>
            <person name="Goldberg J."/>
            <person name="Griggs A."/>
            <person name="Gujja S."/>
            <person name="Heiman D."/>
            <person name="Howarth C."/>
            <person name="Larson L."/>
            <person name="Lui A."/>
            <person name="MacDonald P.J.P."/>
            <person name="Mehta T."/>
            <person name="Montmayeur A."/>
            <person name="Murphy C."/>
            <person name="Neiman D."/>
            <person name="Pearson M."/>
            <person name="Priest M."/>
            <person name="Roberts A."/>
            <person name="Saif S."/>
            <person name="Shea T."/>
            <person name="Shenoy N."/>
            <person name="Sisk P."/>
            <person name="Stolte C."/>
            <person name="Sykes S."/>
            <person name="Yandava C."/>
            <person name="Wortman J."/>
            <person name="Nusbaum C."/>
            <person name="Birren B."/>
        </authorList>
    </citation>
    <scope>NUCLEOTIDE SEQUENCE</scope>
    <source>
        <strain evidence="3">ATCC 64411</strain>
    </source>
</reference>
<dbReference type="Proteomes" id="UP000011715">
    <property type="component" value="Unassembled WGS sequence"/>
</dbReference>
<organism evidence="4 5">
    <name type="scientific">Magnaporthiopsis poae (strain ATCC 64411 / 73-15)</name>
    <name type="common">Kentucky bluegrass fungus</name>
    <name type="synonym">Magnaporthe poae</name>
    <dbReference type="NCBI Taxonomy" id="644358"/>
    <lineage>
        <taxon>Eukaryota</taxon>
        <taxon>Fungi</taxon>
        <taxon>Dikarya</taxon>
        <taxon>Ascomycota</taxon>
        <taxon>Pezizomycotina</taxon>
        <taxon>Sordariomycetes</taxon>
        <taxon>Sordariomycetidae</taxon>
        <taxon>Magnaporthales</taxon>
        <taxon>Magnaporthaceae</taxon>
        <taxon>Magnaporthiopsis</taxon>
    </lineage>
</organism>